<protein>
    <submittedName>
        <fullName evidence="1">Uncharacterized protein</fullName>
    </submittedName>
</protein>
<dbReference type="EMBL" id="CADCVC010000157">
    <property type="protein sequence ID" value="CAA9446888.1"/>
    <property type="molecule type" value="Genomic_DNA"/>
</dbReference>
<name>A0A6J4QJX2_9ACTN</name>
<evidence type="ECO:0000313" key="1">
    <source>
        <dbReference type="EMBL" id="CAA9446888.1"/>
    </source>
</evidence>
<reference evidence="1" key="1">
    <citation type="submission" date="2020-02" db="EMBL/GenBank/DDBJ databases">
        <authorList>
            <person name="Meier V. D."/>
        </authorList>
    </citation>
    <scope>NUCLEOTIDE SEQUENCE</scope>
    <source>
        <strain evidence="1">AVDCRST_MAG80</strain>
    </source>
</reference>
<gene>
    <name evidence="1" type="ORF">AVDCRST_MAG80-1864</name>
</gene>
<accession>A0A6J4QJX2</accession>
<dbReference type="AlphaFoldDB" id="A0A6J4QJX2"/>
<sequence length="108" mass="11872">MAGGSFLDQIDARKGRWRDASSEAKGISPAYYRTGRGRDALEVAYATAAGRPSATALREVWKQRHGRPAAPLLIVVGYPTDRPRRASVCGPAREDPPVVYRRRSCRCS</sequence>
<organism evidence="1">
    <name type="scientific">uncultured Rubrobacteraceae bacterium</name>
    <dbReference type="NCBI Taxonomy" id="349277"/>
    <lineage>
        <taxon>Bacteria</taxon>
        <taxon>Bacillati</taxon>
        <taxon>Actinomycetota</taxon>
        <taxon>Rubrobacteria</taxon>
        <taxon>Rubrobacterales</taxon>
        <taxon>Rubrobacteraceae</taxon>
        <taxon>environmental samples</taxon>
    </lineage>
</organism>
<proteinExistence type="predicted"/>